<feature type="region of interest" description="Disordered" evidence="1">
    <location>
        <begin position="1"/>
        <end position="38"/>
    </location>
</feature>
<organism evidence="2 3">
    <name type="scientific">Lentinus brumalis</name>
    <dbReference type="NCBI Taxonomy" id="2498619"/>
    <lineage>
        <taxon>Eukaryota</taxon>
        <taxon>Fungi</taxon>
        <taxon>Dikarya</taxon>
        <taxon>Basidiomycota</taxon>
        <taxon>Agaricomycotina</taxon>
        <taxon>Agaricomycetes</taxon>
        <taxon>Polyporales</taxon>
        <taxon>Polyporaceae</taxon>
        <taxon>Lentinus</taxon>
    </lineage>
</organism>
<dbReference type="Proteomes" id="UP000256964">
    <property type="component" value="Unassembled WGS sequence"/>
</dbReference>
<evidence type="ECO:0000313" key="3">
    <source>
        <dbReference type="Proteomes" id="UP000256964"/>
    </source>
</evidence>
<reference evidence="2 3" key="1">
    <citation type="journal article" date="2018" name="Biotechnol. Biofuels">
        <title>Integrative visual omics of the white-rot fungus Polyporus brumalis exposes the biotechnological potential of its oxidative enzymes for delignifying raw plant biomass.</title>
        <authorList>
            <person name="Miyauchi S."/>
            <person name="Rancon A."/>
            <person name="Drula E."/>
            <person name="Hage H."/>
            <person name="Chaduli D."/>
            <person name="Favel A."/>
            <person name="Grisel S."/>
            <person name="Henrissat B."/>
            <person name="Herpoel-Gimbert I."/>
            <person name="Ruiz-Duenas F.J."/>
            <person name="Chevret D."/>
            <person name="Hainaut M."/>
            <person name="Lin J."/>
            <person name="Wang M."/>
            <person name="Pangilinan J."/>
            <person name="Lipzen A."/>
            <person name="Lesage-Meessen L."/>
            <person name="Navarro D."/>
            <person name="Riley R."/>
            <person name="Grigoriev I.V."/>
            <person name="Zhou S."/>
            <person name="Raouche S."/>
            <person name="Rosso M.N."/>
        </authorList>
    </citation>
    <scope>NUCLEOTIDE SEQUENCE [LARGE SCALE GENOMIC DNA]</scope>
    <source>
        <strain evidence="2 3">BRFM 1820</strain>
    </source>
</reference>
<accession>A0A371CKL6</accession>
<evidence type="ECO:0000313" key="2">
    <source>
        <dbReference type="EMBL" id="RDX40810.1"/>
    </source>
</evidence>
<keyword evidence="3" id="KW-1185">Reference proteome</keyword>
<evidence type="ECO:0000256" key="1">
    <source>
        <dbReference type="SAM" id="MobiDB-lite"/>
    </source>
</evidence>
<feature type="compositionally biased region" description="Low complexity" evidence="1">
    <location>
        <begin position="13"/>
        <end position="36"/>
    </location>
</feature>
<gene>
    <name evidence="2" type="ORF">OH76DRAFT_1412693</name>
</gene>
<proteinExistence type="predicted"/>
<dbReference type="AlphaFoldDB" id="A0A371CKL6"/>
<protein>
    <submittedName>
        <fullName evidence="2">Uncharacterized protein</fullName>
    </submittedName>
</protein>
<dbReference type="EMBL" id="KZ857536">
    <property type="protein sequence ID" value="RDX40810.1"/>
    <property type="molecule type" value="Genomic_DNA"/>
</dbReference>
<name>A0A371CKL6_9APHY</name>
<sequence>MPSPPKPCELGGAAAAAAPTSSATPATQTTSTSLAPHSIPAAFSTATSTGDRLPFELRSILCQGTRARPHLYQPRGGSVPPVNA</sequence>